<dbReference type="EMBL" id="FNND01000001">
    <property type="protein sequence ID" value="SDW08835.1"/>
    <property type="molecule type" value="Genomic_DNA"/>
</dbReference>
<evidence type="ECO:0000313" key="3">
    <source>
        <dbReference type="Proteomes" id="UP000182771"/>
    </source>
</evidence>
<gene>
    <name evidence="2" type="ORF">SAMN05444420_101213</name>
</gene>
<accession>A0A1H2QP16</accession>
<reference evidence="2 3" key="1">
    <citation type="submission" date="2016-10" db="EMBL/GenBank/DDBJ databases">
        <authorList>
            <person name="Varghese N."/>
            <person name="Submissions S."/>
        </authorList>
    </citation>
    <scope>NUCLEOTIDE SEQUENCE [LARGE SCALE GENOMIC DNA]</scope>
    <source>
        <strain evidence="2 3">DSM 11449</strain>
    </source>
</reference>
<keyword evidence="1" id="KW-0812">Transmembrane</keyword>
<dbReference type="Proteomes" id="UP000182771">
    <property type="component" value="Unassembled WGS sequence"/>
</dbReference>
<sequence length="371" mass="43766">MSRKILIALGALLVISLSLFVFNLIYQNELPKIVENINNSAIGAIFTAIITVFLLQGQTATEEERDKNLSVFEKKQEVFHNFLEKLKEIVQDGKITISMRDNAQEGENIDELKELLFQLSYIQMHTHEDNTDKIFKHIANIIQQMNDFEAAGSDKQKLMAEFYANFSKELFGIITVLKSDLYNINSKPIPSENIKSILEKCNLFVEGGEMDKYEMQNYFWRELQEEFLAKGYQFKKIDFEQDVNKYYKGGRSRHKWFGFTIPIYTTQNNEIVNFDIELENDYYYGFHKDRNPKSELLQKCIKEAYAGFKESNSWYGWTYSTRYNLDFWNLNSPSFESLKHPQRRKLLIENIAREMDTYIQNFIRVAKENNL</sequence>
<keyword evidence="1" id="KW-1133">Transmembrane helix</keyword>
<protein>
    <submittedName>
        <fullName evidence="2">Uncharacterized protein</fullName>
    </submittedName>
</protein>
<comment type="caution">
    <text evidence="2">The sequence shown here is derived from an EMBL/GenBank/DDBJ whole genome shotgun (WGS) entry which is preliminary data.</text>
</comment>
<organism evidence="2 3">
    <name type="scientific">Capnocytophaga granulosa</name>
    <dbReference type="NCBI Taxonomy" id="45242"/>
    <lineage>
        <taxon>Bacteria</taxon>
        <taxon>Pseudomonadati</taxon>
        <taxon>Bacteroidota</taxon>
        <taxon>Flavobacteriia</taxon>
        <taxon>Flavobacteriales</taxon>
        <taxon>Flavobacteriaceae</taxon>
        <taxon>Capnocytophaga</taxon>
    </lineage>
</organism>
<feature type="transmembrane region" description="Helical" evidence="1">
    <location>
        <begin position="5"/>
        <end position="25"/>
    </location>
</feature>
<evidence type="ECO:0000313" key="2">
    <source>
        <dbReference type="EMBL" id="SDW08835.1"/>
    </source>
</evidence>
<keyword evidence="1" id="KW-0472">Membrane</keyword>
<proteinExistence type="predicted"/>
<feature type="transmembrane region" description="Helical" evidence="1">
    <location>
        <begin position="37"/>
        <end position="55"/>
    </location>
</feature>
<name>A0A1H2QP16_9FLAO</name>
<keyword evidence="3" id="KW-1185">Reference proteome</keyword>
<evidence type="ECO:0000256" key="1">
    <source>
        <dbReference type="SAM" id="Phobius"/>
    </source>
</evidence>
<dbReference type="AlphaFoldDB" id="A0A1H2QP16"/>
<dbReference type="RefSeq" id="WP_016419513.1">
    <property type="nucleotide sequence ID" value="NZ_FNND01000001.1"/>
</dbReference>
<dbReference type="OrthoDB" id="1440370at2"/>
<dbReference type="GeneID" id="85017914"/>